<dbReference type="EMBL" id="ML993623">
    <property type="protein sequence ID" value="KAF2160898.1"/>
    <property type="molecule type" value="Genomic_DNA"/>
</dbReference>
<evidence type="ECO:0000256" key="1">
    <source>
        <dbReference type="SAM" id="SignalP"/>
    </source>
</evidence>
<keyword evidence="3" id="KW-1185">Reference proteome</keyword>
<reference evidence="2" key="1">
    <citation type="journal article" date="2020" name="Stud. Mycol.">
        <title>101 Dothideomycetes genomes: a test case for predicting lifestyles and emergence of pathogens.</title>
        <authorList>
            <person name="Haridas S."/>
            <person name="Albert R."/>
            <person name="Binder M."/>
            <person name="Bloem J."/>
            <person name="Labutti K."/>
            <person name="Salamov A."/>
            <person name="Andreopoulos B."/>
            <person name="Baker S."/>
            <person name="Barry K."/>
            <person name="Bills G."/>
            <person name="Bluhm B."/>
            <person name="Cannon C."/>
            <person name="Castanera R."/>
            <person name="Culley D."/>
            <person name="Daum C."/>
            <person name="Ezra D."/>
            <person name="Gonzalez J."/>
            <person name="Henrissat B."/>
            <person name="Kuo A."/>
            <person name="Liang C."/>
            <person name="Lipzen A."/>
            <person name="Lutzoni F."/>
            <person name="Magnuson J."/>
            <person name="Mondo S."/>
            <person name="Nolan M."/>
            <person name="Ohm R."/>
            <person name="Pangilinan J."/>
            <person name="Park H.-J."/>
            <person name="Ramirez L."/>
            <person name="Alfaro M."/>
            <person name="Sun H."/>
            <person name="Tritt A."/>
            <person name="Yoshinaga Y."/>
            <person name="Zwiers L.-H."/>
            <person name="Turgeon B."/>
            <person name="Goodwin S."/>
            <person name="Spatafora J."/>
            <person name="Crous P."/>
            <person name="Grigoriev I."/>
        </authorList>
    </citation>
    <scope>NUCLEOTIDE SEQUENCE</scope>
    <source>
        <strain evidence="2">ATCC 36951</strain>
    </source>
</reference>
<dbReference type="RefSeq" id="XP_033661787.1">
    <property type="nucleotide sequence ID" value="XM_033809179.1"/>
</dbReference>
<accession>A0A6A6C3N2</accession>
<dbReference type="GeneID" id="54562451"/>
<evidence type="ECO:0000313" key="2">
    <source>
        <dbReference type="EMBL" id="KAF2160898.1"/>
    </source>
</evidence>
<protein>
    <submittedName>
        <fullName evidence="2">Uncharacterized protein</fullName>
    </submittedName>
</protein>
<dbReference type="Proteomes" id="UP000799537">
    <property type="component" value="Unassembled WGS sequence"/>
</dbReference>
<proteinExistence type="predicted"/>
<dbReference type="InterPro" id="IPR045469">
    <property type="entry name" value="Nis1"/>
</dbReference>
<dbReference type="Pfam" id="PF19271">
    <property type="entry name" value="Nis1"/>
    <property type="match status" value="1"/>
</dbReference>
<feature type="chain" id="PRO_5025647100" evidence="1">
    <location>
        <begin position="20"/>
        <end position="164"/>
    </location>
</feature>
<dbReference type="AlphaFoldDB" id="A0A6A6C3N2"/>
<keyword evidence="1" id="KW-0732">Signal</keyword>
<feature type="signal peptide" evidence="1">
    <location>
        <begin position="1"/>
        <end position="19"/>
    </location>
</feature>
<organism evidence="2 3">
    <name type="scientific">Zasmidium cellare ATCC 36951</name>
    <dbReference type="NCBI Taxonomy" id="1080233"/>
    <lineage>
        <taxon>Eukaryota</taxon>
        <taxon>Fungi</taxon>
        <taxon>Dikarya</taxon>
        <taxon>Ascomycota</taxon>
        <taxon>Pezizomycotina</taxon>
        <taxon>Dothideomycetes</taxon>
        <taxon>Dothideomycetidae</taxon>
        <taxon>Mycosphaerellales</taxon>
        <taxon>Mycosphaerellaceae</taxon>
        <taxon>Zasmidium</taxon>
    </lineage>
</organism>
<name>A0A6A6C3N2_ZASCE</name>
<evidence type="ECO:0000313" key="3">
    <source>
        <dbReference type="Proteomes" id="UP000799537"/>
    </source>
</evidence>
<sequence>MKLTTVFAVILPIAHIATAKITGFMAPSTIGAGDKVKIVITTSFNGTSVTEVAQTFGIANGNAGNPEGKGQTLSAKFLGFDNSNINNNINHYINIPADWPQGSADIASVLFEITTAPGSPNVPLNIFRNFKLPVTVGPLNSTNADYRMSMEFTPPASNFTGRLG</sequence>
<gene>
    <name evidence="2" type="ORF">M409DRAFT_28778</name>
</gene>